<dbReference type="GO" id="GO:0050661">
    <property type="term" value="F:NADP binding"/>
    <property type="evidence" value="ECO:0007669"/>
    <property type="project" value="InterPro"/>
</dbReference>
<dbReference type="PANTHER" id="PTHR43580:SF2">
    <property type="entry name" value="CYTOKINE-LIKE NUCLEAR FACTOR N-PAC"/>
    <property type="match status" value="1"/>
</dbReference>
<dbReference type="Pfam" id="PF03446">
    <property type="entry name" value="NAD_binding_2"/>
    <property type="match status" value="1"/>
</dbReference>
<dbReference type="Gene3D" id="3.40.50.720">
    <property type="entry name" value="NAD(P)-binding Rossmann-like Domain"/>
    <property type="match status" value="1"/>
</dbReference>
<protein>
    <submittedName>
        <fullName evidence="5">3-hydroxyisobutyrate dehydrogenase</fullName>
    </submittedName>
</protein>
<dbReference type="InterPro" id="IPR036291">
    <property type="entry name" value="NAD(P)-bd_dom_sf"/>
</dbReference>
<dbReference type="InterPro" id="IPR015815">
    <property type="entry name" value="HIBADH-related"/>
</dbReference>
<dbReference type="SUPFAM" id="SSF51735">
    <property type="entry name" value="NAD(P)-binding Rossmann-fold domains"/>
    <property type="match status" value="1"/>
</dbReference>
<evidence type="ECO:0000259" key="3">
    <source>
        <dbReference type="Pfam" id="PF03446"/>
    </source>
</evidence>
<dbReference type="AlphaFoldDB" id="A0A917TYF1"/>
<comment type="similarity">
    <text evidence="1">Belongs to the HIBADH-related family.</text>
</comment>
<evidence type="ECO:0000313" key="5">
    <source>
        <dbReference type="EMBL" id="GGM43756.1"/>
    </source>
</evidence>
<reference evidence="5" key="2">
    <citation type="submission" date="2020-09" db="EMBL/GenBank/DDBJ databases">
        <authorList>
            <person name="Sun Q."/>
            <person name="Zhou Y."/>
        </authorList>
    </citation>
    <scope>NUCLEOTIDE SEQUENCE</scope>
    <source>
        <strain evidence="5">CGMCC 4.7312</strain>
    </source>
</reference>
<reference evidence="5" key="1">
    <citation type="journal article" date="2014" name="Int. J. Syst. Evol. Microbiol.">
        <title>Complete genome sequence of Corynebacterium casei LMG S-19264T (=DSM 44701T), isolated from a smear-ripened cheese.</title>
        <authorList>
            <consortium name="US DOE Joint Genome Institute (JGI-PGF)"/>
            <person name="Walter F."/>
            <person name="Albersmeier A."/>
            <person name="Kalinowski J."/>
            <person name="Ruckert C."/>
        </authorList>
    </citation>
    <scope>NUCLEOTIDE SEQUENCE</scope>
    <source>
        <strain evidence="5">CGMCC 4.7312</strain>
    </source>
</reference>
<dbReference type="Pfam" id="PF21761">
    <property type="entry name" value="RedAm-like_C"/>
    <property type="match status" value="1"/>
</dbReference>
<name>A0A917TYF1_9ACTN</name>
<feature type="domain" description="NADPH-dependent reductive aminase-like C-terminal" evidence="4">
    <location>
        <begin position="161"/>
        <end position="286"/>
    </location>
</feature>
<organism evidence="5 6">
    <name type="scientific">Micromonospora sonchi</name>
    <dbReference type="NCBI Taxonomy" id="1763543"/>
    <lineage>
        <taxon>Bacteria</taxon>
        <taxon>Bacillati</taxon>
        <taxon>Actinomycetota</taxon>
        <taxon>Actinomycetes</taxon>
        <taxon>Micromonosporales</taxon>
        <taxon>Micromonosporaceae</taxon>
        <taxon>Micromonospora</taxon>
    </lineage>
</organism>
<dbReference type="InterPro" id="IPR013328">
    <property type="entry name" value="6PGD_dom2"/>
</dbReference>
<evidence type="ECO:0000256" key="1">
    <source>
        <dbReference type="ARBA" id="ARBA00009080"/>
    </source>
</evidence>
<dbReference type="InterPro" id="IPR051265">
    <property type="entry name" value="HIBADH-related_NP60_sf"/>
</dbReference>
<dbReference type="GO" id="GO:0016491">
    <property type="term" value="F:oxidoreductase activity"/>
    <property type="evidence" value="ECO:0007669"/>
    <property type="project" value="UniProtKB-KW"/>
</dbReference>
<dbReference type="EMBL" id="BMNB01000012">
    <property type="protein sequence ID" value="GGM43756.1"/>
    <property type="molecule type" value="Genomic_DNA"/>
</dbReference>
<keyword evidence="6" id="KW-1185">Reference proteome</keyword>
<evidence type="ECO:0000259" key="4">
    <source>
        <dbReference type="Pfam" id="PF21761"/>
    </source>
</evidence>
<comment type="caution">
    <text evidence="5">The sequence shown here is derived from an EMBL/GenBank/DDBJ whole genome shotgun (WGS) entry which is preliminary data.</text>
</comment>
<dbReference type="PIRSF" id="PIRSF000103">
    <property type="entry name" value="HIBADH"/>
    <property type="match status" value="1"/>
</dbReference>
<evidence type="ECO:0000313" key="6">
    <source>
        <dbReference type="Proteomes" id="UP000608890"/>
    </source>
</evidence>
<feature type="domain" description="6-phosphogluconate dehydrogenase NADP-binding" evidence="3">
    <location>
        <begin position="6"/>
        <end position="156"/>
    </location>
</feature>
<proteinExistence type="inferred from homology"/>
<dbReference type="Gene3D" id="1.10.1040.10">
    <property type="entry name" value="N-(1-d-carboxylethyl)-l-norvaline Dehydrogenase, domain 2"/>
    <property type="match status" value="1"/>
</dbReference>
<dbReference type="InterPro" id="IPR006115">
    <property type="entry name" value="6PGDH_NADP-bd"/>
</dbReference>
<evidence type="ECO:0000256" key="2">
    <source>
        <dbReference type="ARBA" id="ARBA00023002"/>
    </source>
</evidence>
<gene>
    <name evidence="5" type="primary">mmsB</name>
    <name evidence="5" type="ORF">GCM10011608_30650</name>
</gene>
<keyword evidence="2" id="KW-0560">Oxidoreductase</keyword>
<dbReference type="InterPro" id="IPR048666">
    <property type="entry name" value="RedAm-like_C"/>
</dbReference>
<accession>A0A917TYF1</accession>
<dbReference type="Proteomes" id="UP000608890">
    <property type="component" value="Unassembled WGS sequence"/>
</dbReference>
<dbReference type="PANTHER" id="PTHR43580">
    <property type="entry name" value="OXIDOREDUCTASE GLYR1-RELATED"/>
    <property type="match status" value="1"/>
</dbReference>
<sequence>MTGRPVTVLGLGRMGSALAGALLDAGSRTVVWNRTADKAEALAARAAVPAGSAAEAIQASPLVIVCLLDYDNVRAVLEPNADVLADRTLVNLTTGTPEQASALADWAGTHGAHYLDGAMMAVPQTVGTPEAFFLYSGSSEAFDAHRPTLDHLAASHYLGSDPSVAELWDSALLGSGYAALTGFLHSVALLDTAGVAPTRFLPLATQWLNGMLAFMPDLAQEIEAGDYSKGVSPVDMNRAAVHNISQISTRHGVDADVHAPLLALLDRRIADGHPADSFASIVEVLRERRD</sequence>